<dbReference type="OMA" id="MYGKSGI"/>
<sequence>MPCVIKACGGLLDVGLGQGVHGMVVKIGLALDVYVGNALIAVYEKFGFVGDSIKVFENMSERNLVSWNLMIGLSILETLSSTEVRSSFRCRR</sequence>
<comment type="caution">
    <text evidence="1">The sequence shown here is derived from an EMBL/GenBank/DDBJ whole genome shotgun (WGS) entry which is preliminary data.</text>
</comment>
<dbReference type="EMBL" id="PDCK01000041">
    <property type="protein sequence ID" value="PRQ45544.1"/>
    <property type="molecule type" value="Genomic_DNA"/>
</dbReference>
<evidence type="ECO:0000313" key="2">
    <source>
        <dbReference type="Proteomes" id="UP000238479"/>
    </source>
</evidence>
<gene>
    <name evidence="1" type="ORF">RchiOBHm_Chr3g0492551</name>
</gene>
<accession>A0A2P6RGJ3</accession>
<dbReference type="GO" id="GO:0009451">
    <property type="term" value="P:RNA modification"/>
    <property type="evidence" value="ECO:0007669"/>
    <property type="project" value="InterPro"/>
</dbReference>
<dbReference type="InterPro" id="IPR011990">
    <property type="entry name" value="TPR-like_helical_dom_sf"/>
</dbReference>
<protein>
    <recommendedName>
        <fullName evidence="3">Pentatricopeptide</fullName>
    </recommendedName>
</protein>
<organism evidence="1 2">
    <name type="scientific">Rosa chinensis</name>
    <name type="common">China rose</name>
    <dbReference type="NCBI Taxonomy" id="74649"/>
    <lineage>
        <taxon>Eukaryota</taxon>
        <taxon>Viridiplantae</taxon>
        <taxon>Streptophyta</taxon>
        <taxon>Embryophyta</taxon>
        <taxon>Tracheophyta</taxon>
        <taxon>Spermatophyta</taxon>
        <taxon>Magnoliopsida</taxon>
        <taxon>eudicotyledons</taxon>
        <taxon>Gunneridae</taxon>
        <taxon>Pentapetalae</taxon>
        <taxon>rosids</taxon>
        <taxon>fabids</taxon>
        <taxon>Rosales</taxon>
        <taxon>Rosaceae</taxon>
        <taxon>Rosoideae</taxon>
        <taxon>Rosoideae incertae sedis</taxon>
        <taxon>Rosa</taxon>
    </lineage>
</organism>
<evidence type="ECO:0008006" key="3">
    <source>
        <dbReference type="Google" id="ProtNLM"/>
    </source>
</evidence>
<dbReference type="Gene3D" id="1.25.40.10">
    <property type="entry name" value="Tetratricopeptide repeat domain"/>
    <property type="match status" value="1"/>
</dbReference>
<proteinExistence type="predicted"/>
<reference evidence="1 2" key="1">
    <citation type="journal article" date="2018" name="Nat. Genet.">
        <title>The Rosa genome provides new insights in the design of modern roses.</title>
        <authorList>
            <person name="Bendahmane M."/>
        </authorList>
    </citation>
    <scope>NUCLEOTIDE SEQUENCE [LARGE SCALE GENOMIC DNA]</scope>
    <source>
        <strain evidence="2">cv. Old Blush</strain>
    </source>
</reference>
<dbReference type="AlphaFoldDB" id="A0A2P6RGJ3"/>
<name>A0A2P6RGJ3_ROSCH</name>
<keyword evidence="2" id="KW-1185">Reference proteome</keyword>
<dbReference type="Gramene" id="PRQ45544">
    <property type="protein sequence ID" value="PRQ45544"/>
    <property type="gene ID" value="RchiOBHm_Chr3g0492551"/>
</dbReference>
<dbReference type="PANTHER" id="PTHR47926">
    <property type="entry name" value="PENTATRICOPEPTIDE REPEAT-CONTAINING PROTEIN"/>
    <property type="match status" value="1"/>
</dbReference>
<dbReference type="STRING" id="74649.A0A2P6RGJ3"/>
<evidence type="ECO:0000313" key="1">
    <source>
        <dbReference type="EMBL" id="PRQ45544.1"/>
    </source>
</evidence>
<dbReference type="InterPro" id="IPR046960">
    <property type="entry name" value="PPR_At4g14850-like_plant"/>
</dbReference>
<dbReference type="Proteomes" id="UP000238479">
    <property type="component" value="Chromosome 3"/>
</dbReference>
<dbReference type="GO" id="GO:0003723">
    <property type="term" value="F:RNA binding"/>
    <property type="evidence" value="ECO:0007669"/>
    <property type="project" value="InterPro"/>
</dbReference>